<protein>
    <submittedName>
        <fullName evidence="2">Uncharacterized protein</fullName>
    </submittedName>
</protein>
<keyword evidence="1" id="KW-0472">Membrane</keyword>
<dbReference type="EMBL" id="FNFC01000002">
    <property type="protein sequence ID" value="SDJ33219.1"/>
    <property type="molecule type" value="Genomic_DNA"/>
</dbReference>
<name>A0A1G8SVE3_9EURY</name>
<organism evidence="2 3">
    <name type="scientific">Halovenus aranensis</name>
    <dbReference type="NCBI Taxonomy" id="890420"/>
    <lineage>
        <taxon>Archaea</taxon>
        <taxon>Methanobacteriati</taxon>
        <taxon>Methanobacteriota</taxon>
        <taxon>Stenosarchaea group</taxon>
        <taxon>Halobacteria</taxon>
        <taxon>Halobacteriales</taxon>
        <taxon>Haloarculaceae</taxon>
        <taxon>Halovenus</taxon>
    </lineage>
</organism>
<gene>
    <name evidence="2" type="ORF">SAMN05216226_102166</name>
</gene>
<accession>A0A1G8SVE3</accession>
<keyword evidence="1" id="KW-1133">Transmembrane helix</keyword>
<dbReference type="Proteomes" id="UP000198856">
    <property type="component" value="Unassembled WGS sequence"/>
</dbReference>
<sequence>MSAILLAVVGVLAALGIAYWYPERTEWALQRILVARRAIFSAVAVLTAFIFLGTGSPILVTVGFVMIVLMVWTVFFETNIEEAVR</sequence>
<evidence type="ECO:0000313" key="3">
    <source>
        <dbReference type="Proteomes" id="UP000198856"/>
    </source>
</evidence>
<reference evidence="2 3" key="1">
    <citation type="submission" date="2016-10" db="EMBL/GenBank/DDBJ databases">
        <authorList>
            <person name="de Groot N.N."/>
        </authorList>
    </citation>
    <scope>NUCLEOTIDE SEQUENCE [LARGE SCALE GENOMIC DNA]</scope>
    <source>
        <strain evidence="2 3">IBRC-M10015</strain>
    </source>
</reference>
<evidence type="ECO:0000313" key="2">
    <source>
        <dbReference type="EMBL" id="SDJ33219.1"/>
    </source>
</evidence>
<feature type="transmembrane region" description="Helical" evidence="1">
    <location>
        <begin position="6"/>
        <end position="22"/>
    </location>
</feature>
<proteinExistence type="predicted"/>
<evidence type="ECO:0000256" key="1">
    <source>
        <dbReference type="SAM" id="Phobius"/>
    </source>
</evidence>
<dbReference type="RefSeq" id="WP_092699167.1">
    <property type="nucleotide sequence ID" value="NZ_FNFC01000002.1"/>
</dbReference>
<keyword evidence="1" id="KW-0812">Transmembrane</keyword>
<dbReference type="AlphaFoldDB" id="A0A1G8SVE3"/>
<feature type="transmembrane region" description="Helical" evidence="1">
    <location>
        <begin position="58"/>
        <end position="76"/>
    </location>
</feature>
<feature type="transmembrane region" description="Helical" evidence="1">
    <location>
        <begin position="34"/>
        <end position="52"/>
    </location>
</feature>
<dbReference type="STRING" id="890420.SAMN05216226_102166"/>
<keyword evidence="3" id="KW-1185">Reference proteome</keyword>